<keyword evidence="5 6" id="KW-0472">Membrane</keyword>
<dbReference type="InterPro" id="IPR032816">
    <property type="entry name" value="VTT_dom"/>
</dbReference>
<dbReference type="InterPro" id="IPR051311">
    <property type="entry name" value="DedA_domain"/>
</dbReference>
<evidence type="ECO:0000256" key="1">
    <source>
        <dbReference type="ARBA" id="ARBA00004651"/>
    </source>
</evidence>
<evidence type="ECO:0000256" key="6">
    <source>
        <dbReference type="SAM" id="Phobius"/>
    </source>
</evidence>
<evidence type="ECO:0000256" key="3">
    <source>
        <dbReference type="ARBA" id="ARBA00022692"/>
    </source>
</evidence>
<evidence type="ECO:0000256" key="5">
    <source>
        <dbReference type="ARBA" id="ARBA00023136"/>
    </source>
</evidence>
<feature type="domain" description="VTT" evidence="7">
    <location>
        <begin position="30"/>
        <end position="156"/>
    </location>
</feature>
<comment type="subcellular location">
    <subcellularLocation>
        <location evidence="1">Cell membrane</location>
        <topology evidence="1">Multi-pass membrane protein</topology>
    </subcellularLocation>
</comment>
<evidence type="ECO:0000259" key="7">
    <source>
        <dbReference type="Pfam" id="PF09335"/>
    </source>
</evidence>
<feature type="transmembrane region" description="Helical" evidence="6">
    <location>
        <begin position="173"/>
        <end position="190"/>
    </location>
</feature>
<organism evidence="8 9">
    <name type="scientific">Cohaesibacter marisflavi</name>
    <dbReference type="NCBI Taxonomy" id="655353"/>
    <lineage>
        <taxon>Bacteria</taxon>
        <taxon>Pseudomonadati</taxon>
        <taxon>Pseudomonadota</taxon>
        <taxon>Alphaproteobacteria</taxon>
        <taxon>Hyphomicrobiales</taxon>
        <taxon>Cohaesibacteraceae</taxon>
    </lineage>
</organism>
<evidence type="ECO:0000256" key="2">
    <source>
        <dbReference type="ARBA" id="ARBA00022475"/>
    </source>
</evidence>
<dbReference type="STRING" id="655353.SAMN04488056_102553"/>
<dbReference type="AlphaFoldDB" id="A0A1I5DCI6"/>
<evidence type="ECO:0000313" key="8">
    <source>
        <dbReference type="EMBL" id="SFN96846.1"/>
    </source>
</evidence>
<keyword evidence="9" id="KW-1185">Reference proteome</keyword>
<dbReference type="PANTHER" id="PTHR42709">
    <property type="entry name" value="ALKALINE PHOSPHATASE LIKE PROTEIN"/>
    <property type="match status" value="1"/>
</dbReference>
<dbReference type="OrthoDB" id="9801622at2"/>
<evidence type="ECO:0000256" key="4">
    <source>
        <dbReference type="ARBA" id="ARBA00022989"/>
    </source>
</evidence>
<keyword evidence="2" id="KW-1003">Cell membrane</keyword>
<dbReference type="PANTHER" id="PTHR42709:SF6">
    <property type="entry name" value="UNDECAPRENYL PHOSPHATE TRANSPORTER A"/>
    <property type="match status" value="1"/>
</dbReference>
<evidence type="ECO:0000313" key="9">
    <source>
        <dbReference type="Proteomes" id="UP000199236"/>
    </source>
</evidence>
<name>A0A1I5DCI6_9HYPH</name>
<sequence length="221" mass="24025">MTETILALIPSYGLWVIFLTLLLCALAVPLPGSMLMIAAGSFASTGDIDLYLAMTVAYAGFIAGDQTAYGIAHALGPRLMDRFRKSNKVAPMVGRAERLLDRRGVLAVFLSHTIVSPVGPWVNYLCGAARMKWVHFSAASVVGAACWVAAYGLVGYYFADRLAELAQLANDGMGFIAAFAVAAGAGWWLWASWRRYRERIVAEETAEGRPLQEMEEKGQKI</sequence>
<proteinExistence type="predicted"/>
<dbReference type="Proteomes" id="UP000199236">
    <property type="component" value="Unassembled WGS sequence"/>
</dbReference>
<protein>
    <submittedName>
        <fullName evidence="8">Membrane protein DedA, SNARE-associated domain</fullName>
    </submittedName>
</protein>
<keyword evidence="4 6" id="KW-1133">Transmembrane helix</keyword>
<dbReference type="Pfam" id="PF09335">
    <property type="entry name" value="VTT_dom"/>
    <property type="match status" value="1"/>
</dbReference>
<dbReference type="RefSeq" id="WP_090070118.1">
    <property type="nucleotide sequence ID" value="NZ_FOVR01000002.1"/>
</dbReference>
<dbReference type="GO" id="GO:0005886">
    <property type="term" value="C:plasma membrane"/>
    <property type="evidence" value="ECO:0007669"/>
    <property type="project" value="UniProtKB-SubCell"/>
</dbReference>
<dbReference type="EMBL" id="FOVR01000002">
    <property type="protein sequence ID" value="SFN96846.1"/>
    <property type="molecule type" value="Genomic_DNA"/>
</dbReference>
<feature type="transmembrane region" description="Helical" evidence="6">
    <location>
        <begin position="133"/>
        <end position="153"/>
    </location>
</feature>
<reference evidence="8 9" key="1">
    <citation type="submission" date="2016-10" db="EMBL/GenBank/DDBJ databases">
        <authorList>
            <person name="de Groot N.N."/>
        </authorList>
    </citation>
    <scope>NUCLEOTIDE SEQUENCE [LARGE SCALE GENOMIC DNA]</scope>
    <source>
        <strain evidence="8 9">CGMCC 1.9157</strain>
    </source>
</reference>
<accession>A0A1I5DCI6</accession>
<feature type="transmembrane region" description="Helical" evidence="6">
    <location>
        <begin position="50"/>
        <end position="72"/>
    </location>
</feature>
<keyword evidence="3 6" id="KW-0812">Transmembrane</keyword>
<gene>
    <name evidence="8" type="ORF">SAMN04488056_102553</name>
</gene>
<feature type="transmembrane region" description="Helical" evidence="6">
    <location>
        <begin position="12"/>
        <end position="38"/>
    </location>
</feature>